<proteinExistence type="predicted"/>
<dbReference type="AlphaFoldDB" id="A0A915KD24"/>
<evidence type="ECO:0000256" key="2">
    <source>
        <dbReference type="SAM" id="MobiDB-lite"/>
    </source>
</evidence>
<evidence type="ECO:0000256" key="1">
    <source>
        <dbReference type="SAM" id="Coils"/>
    </source>
</evidence>
<dbReference type="PROSITE" id="PS50217">
    <property type="entry name" value="BZIP"/>
    <property type="match status" value="1"/>
</dbReference>
<dbReference type="SUPFAM" id="SSF57959">
    <property type="entry name" value="Leucine zipper domain"/>
    <property type="match status" value="1"/>
</dbReference>
<feature type="region of interest" description="Disordered" evidence="2">
    <location>
        <begin position="211"/>
        <end position="253"/>
    </location>
</feature>
<accession>A0A915KD24</accession>
<feature type="compositionally biased region" description="Acidic residues" evidence="2">
    <location>
        <begin position="221"/>
        <end position="230"/>
    </location>
</feature>
<dbReference type="GO" id="GO:0003700">
    <property type="term" value="F:DNA-binding transcription factor activity"/>
    <property type="evidence" value="ECO:0007669"/>
    <property type="project" value="InterPro"/>
</dbReference>
<evidence type="ECO:0000259" key="3">
    <source>
        <dbReference type="PROSITE" id="PS50217"/>
    </source>
</evidence>
<organism evidence="4 5">
    <name type="scientific">Romanomermis culicivorax</name>
    <name type="common">Nematode worm</name>
    <dbReference type="NCBI Taxonomy" id="13658"/>
    <lineage>
        <taxon>Eukaryota</taxon>
        <taxon>Metazoa</taxon>
        <taxon>Ecdysozoa</taxon>
        <taxon>Nematoda</taxon>
        <taxon>Enoplea</taxon>
        <taxon>Dorylaimia</taxon>
        <taxon>Mermithida</taxon>
        <taxon>Mermithoidea</taxon>
        <taxon>Mermithidae</taxon>
        <taxon>Romanomermis</taxon>
    </lineage>
</organism>
<name>A0A915KD24_ROMCU</name>
<dbReference type="InterPro" id="IPR046347">
    <property type="entry name" value="bZIP_sf"/>
</dbReference>
<protein>
    <submittedName>
        <fullName evidence="5">BZIP domain-containing protein</fullName>
    </submittedName>
</protein>
<reference evidence="5" key="1">
    <citation type="submission" date="2022-11" db="UniProtKB">
        <authorList>
            <consortium name="WormBaseParasite"/>
        </authorList>
    </citation>
    <scope>IDENTIFICATION</scope>
</reference>
<dbReference type="SMART" id="SM00338">
    <property type="entry name" value="BRLZ"/>
    <property type="match status" value="1"/>
</dbReference>
<evidence type="ECO:0000313" key="4">
    <source>
        <dbReference type="Proteomes" id="UP000887565"/>
    </source>
</evidence>
<dbReference type="Proteomes" id="UP000887565">
    <property type="component" value="Unplaced"/>
</dbReference>
<dbReference type="WBParaSite" id="nRc.2.0.1.t36280-RA">
    <property type="protein sequence ID" value="nRc.2.0.1.t36280-RA"/>
    <property type="gene ID" value="nRc.2.0.1.g36280"/>
</dbReference>
<feature type="coiled-coil region" evidence="1">
    <location>
        <begin position="253"/>
        <end position="287"/>
    </location>
</feature>
<dbReference type="Pfam" id="PF00170">
    <property type="entry name" value="bZIP_1"/>
    <property type="match status" value="1"/>
</dbReference>
<keyword evidence="4" id="KW-1185">Reference proteome</keyword>
<sequence>NQNNDFFINNIYEPHNLTFDQLYTIENGNNYWTSDDIFYESSSPQNLASNVNWTDEFLHFSNNQFLPEIPHFNNGEQANENRDQLLFDEIIDNAAAKLIDDSDEQRSSSVEEIYNEIYHECEQNLDNFSDQSIDLWMGRDPDPVGSVPQDPDPLNQILQDPDPLSSNKSIRPIPIKFCNLNNLCEKNEFCQFYKETDIIEIDIDRSVINLPKASPSTANVDESDDDEGEISDVGGCGSARKKSQNRRAASRYRSRRKLARNFLNQERQELERKNSDLKRKVDDFEREIDYLKKFLDEIRGK</sequence>
<keyword evidence="1" id="KW-0175">Coiled coil</keyword>
<feature type="domain" description="BZIP" evidence="3">
    <location>
        <begin position="240"/>
        <end position="298"/>
    </location>
</feature>
<dbReference type="InterPro" id="IPR004827">
    <property type="entry name" value="bZIP"/>
</dbReference>
<dbReference type="Gene3D" id="1.20.5.170">
    <property type="match status" value="1"/>
</dbReference>
<evidence type="ECO:0000313" key="5">
    <source>
        <dbReference type="WBParaSite" id="nRc.2.0.1.t36280-RA"/>
    </source>
</evidence>
<feature type="compositionally biased region" description="Basic residues" evidence="2">
    <location>
        <begin position="239"/>
        <end position="253"/>
    </location>
</feature>